<dbReference type="InterPro" id="IPR023485">
    <property type="entry name" value="Ptyr_pPase"/>
</dbReference>
<gene>
    <name evidence="3" type="ORF">DA792_03855</name>
</gene>
<evidence type="ECO:0000313" key="3">
    <source>
        <dbReference type="EMBL" id="AVW90327.1"/>
    </source>
</evidence>
<sequence>MAQTAFAALGHEGRLAVFRLLMRFAPHPVRPSEMVAALDLKANTLSGYLSDLTQAGLIHAKRDGRSLYYEVDLAACEGLVGYLVNDCCRGRPEICPEETRLSHTSPYRVLFLCSGNSARSIMAEAILNAVGHGRFVAFSAGTRPNGAVHPMTLSLLERNGHDTTGLTSKDITTFQTKETPAFDFVFTVCDLAASEDCAPWIGQPLSAHWGLPDPVKATGTEAEKALAFAQTYSQLFHRIKAFAALRLDGLDRLSLQSQIDQISGSERTPS</sequence>
<dbReference type="InterPro" id="IPR036390">
    <property type="entry name" value="WH_DNA-bd_sf"/>
</dbReference>
<dbReference type="CDD" id="cd16345">
    <property type="entry name" value="LMWP_ArsC"/>
    <property type="match status" value="1"/>
</dbReference>
<name>A0A2R4LZN2_9RHOB</name>
<dbReference type="PRINTS" id="PR00778">
    <property type="entry name" value="HTHARSR"/>
</dbReference>
<reference evidence="3 4" key="1">
    <citation type="submission" date="2018-03" db="EMBL/GenBank/DDBJ databases">
        <title>The Complete Genome of Celeribacter baekdonensis strain LH4, a Thiosulfate-Oxidizing Alphaproteobacterium Isolated from Gulf of Mexico Continental Slope Sediments.</title>
        <authorList>
            <person name="Flood B.E."/>
            <person name="Bailey J.V."/>
            <person name="Leprich D."/>
        </authorList>
    </citation>
    <scope>NUCLEOTIDE SEQUENCE [LARGE SCALE GENOMIC DNA]</scope>
    <source>
        <strain evidence="3 4">LH4</strain>
    </source>
</reference>
<dbReference type="Pfam" id="PF01451">
    <property type="entry name" value="LMWPc"/>
    <property type="match status" value="1"/>
</dbReference>
<protein>
    <submittedName>
        <fullName evidence="3">ArsR family transcriptional regulator</fullName>
    </submittedName>
</protein>
<dbReference type="InterPro" id="IPR036196">
    <property type="entry name" value="Ptyr_pPase_sf"/>
</dbReference>
<evidence type="ECO:0000259" key="2">
    <source>
        <dbReference type="PROSITE" id="PS50987"/>
    </source>
</evidence>
<evidence type="ECO:0000256" key="1">
    <source>
        <dbReference type="ARBA" id="ARBA00022849"/>
    </source>
</evidence>
<dbReference type="InterPro" id="IPR036388">
    <property type="entry name" value="WH-like_DNA-bd_sf"/>
</dbReference>
<evidence type="ECO:0000313" key="4">
    <source>
        <dbReference type="Proteomes" id="UP000241447"/>
    </source>
</evidence>
<feature type="domain" description="HTH arsR-type" evidence="2">
    <location>
        <begin position="1"/>
        <end position="91"/>
    </location>
</feature>
<organism evidence="3 4">
    <name type="scientific">Celeribacter baekdonensis</name>
    <dbReference type="NCBI Taxonomy" id="875171"/>
    <lineage>
        <taxon>Bacteria</taxon>
        <taxon>Pseudomonadati</taxon>
        <taxon>Pseudomonadota</taxon>
        <taxon>Alphaproteobacteria</taxon>
        <taxon>Rhodobacterales</taxon>
        <taxon>Roseobacteraceae</taxon>
        <taxon>Celeribacter</taxon>
    </lineage>
</organism>
<dbReference type="SUPFAM" id="SSF46785">
    <property type="entry name" value="Winged helix' DNA-binding domain"/>
    <property type="match status" value="1"/>
</dbReference>
<accession>A0A2R4LZN2</accession>
<dbReference type="PANTHER" id="PTHR43428:SF1">
    <property type="entry name" value="ARSENATE REDUCTASE"/>
    <property type="match status" value="1"/>
</dbReference>
<dbReference type="Gene3D" id="1.10.10.10">
    <property type="entry name" value="Winged helix-like DNA-binding domain superfamily/Winged helix DNA-binding domain"/>
    <property type="match status" value="1"/>
</dbReference>
<dbReference type="PROSITE" id="PS50987">
    <property type="entry name" value="HTH_ARSR_2"/>
    <property type="match status" value="1"/>
</dbReference>
<dbReference type="CDD" id="cd00090">
    <property type="entry name" value="HTH_ARSR"/>
    <property type="match status" value="1"/>
</dbReference>
<dbReference type="SUPFAM" id="SSF52788">
    <property type="entry name" value="Phosphotyrosine protein phosphatases I"/>
    <property type="match status" value="1"/>
</dbReference>
<dbReference type="SMART" id="SM00226">
    <property type="entry name" value="LMWPc"/>
    <property type="match status" value="1"/>
</dbReference>
<keyword evidence="1" id="KW-0059">Arsenical resistance</keyword>
<dbReference type="Gene3D" id="3.40.50.2300">
    <property type="match status" value="1"/>
</dbReference>
<dbReference type="EMBL" id="CP028475">
    <property type="protein sequence ID" value="AVW90327.1"/>
    <property type="molecule type" value="Genomic_DNA"/>
</dbReference>
<dbReference type="OrthoDB" id="9793058at2"/>
<dbReference type="AlphaFoldDB" id="A0A2R4LZN2"/>
<dbReference type="InterPro" id="IPR011991">
    <property type="entry name" value="ArsR-like_HTH"/>
</dbReference>
<dbReference type="GO" id="GO:0003700">
    <property type="term" value="F:DNA-binding transcription factor activity"/>
    <property type="evidence" value="ECO:0007669"/>
    <property type="project" value="InterPro"/>
</dbReference>
<dbReference type="InterPro" id="IPR001845">
    <property type="entry name" value="HTH_ArsR_DNA-bd_dom"/>
</dbReference>
<dbReference type="PANTHER" id="PTHR43428">
    <property type="entry name" value="ARSENATE REDUCTASE"/>
    <property type="match status" value="1"/>
</dbReference>
<proteinExistence type="predicted"/>
<dbReference type="Proteomes" id="UP000241447">
    <property type="component" value="Chromosome"/>
</dbReference>
<dbReference type="KEGG" id="cbak:DA792_03855"/>
<dbReference type="GO" id="GO:0046685">
    <property type="term" value="P:response to arsenic-containing substance"/>
    <property type="evidence" value="ECO:0007669"/>
    <property type="project" value="UniProtKB-KW"/>
</dbReference>
<dbReference type="SMART" id="SM00418">
    <property type="entry name" value="HTH_ARSR"/>
    <property type="match status" value="1"/>
</dbReference>